<dbReference type="FunFam" id="3.30.540.10:FF:000003">
    <property type="entry name" value="Inositol-1-monophosphatase"/>
    <property type="match status" value="1"/>
</dbReference>
<evidence type="ECO:0000256" key="3">
    <source>
        <dbReference type="ARBA" id="ARBA00013106"/>
    </source>
</evidence>
<dbReference type="GO" id="GO:0046854">
    <property type="term" value="P:phosphatidylinositol phosphate biosynthetic process"/>
    <property type="evidence" value="ECO:0007669"/>
    <property type="project" value="InterPro"/>
</dbReference>
<dbReference type="GO" id="GO:0006020">
    <property type="term" value="P:inositol metabolic process"/>
    <property type="evidence" value="ECO:0007669"/>
    <property type="project" value="TreeGrafter"/>
</dbReference>
<keyword evidence="4 7" id="KW-0479">Metal-binding</keyword>
<dbReference type="GO" id="GO:0007165">
    <property type="term" value="P:signal transduction"/>
    <property type="evidence" value="ECO:0007669"/>
    <property type="project" value="TreeGrafter"/>
</dbReference>
<dbReference type="GO" id="GO:0046872">
    <property type="term" value="F:metal ion binding"/>
    <property type="evidence" value="ECO:0007669"/>
    <property type="project" value="UniProtKB-KW"/>
</dbReference>
<reference evidence="8 9" key="1">
    <citation type="submission" date="2017-05" db="EMBL/GenBank/DDBJ databases">
        <title>Vagococcus spp. assemblies.</title>
        <authorList>
            <person name="Gulvik C.A."/>
        </authorList>
    </citation>
    <scope>NUCLEOTIDE SEQUENCE [LARGE SCALE GENOMIC DNA]</scope>
    <source>
        <strain evidence="8 9">DSM 24756</strain>
    </source>
</reference>
<dbReference type="InterPro" id="IPR020583">
    <property type="entry name" value="Inositol_monoP_metal-BS"/>
</dbReference>
<keyword evidence="6 7" id="KW-0460">Magnesium</keyword>
<gene>
    <name evidence="8" type="ORF">CBF30_11650</name>
</gene>
<proteinExistence type="predicted"/>
<feature type="binding site" evidence="7">
    <location>
        <position position="208"/>
    </location>
    <ligand>
        <name>Mg(2+)</name>
        <dbReference type="ChEBI" id="CHEBI:18420"/>
        <label>1</label>
        <note>catalytic</note>
    </ligand>
</feature>
<dbReference type="AlphaFoldDB" id="A0A430AEV0"/>
<dbReference type="GO" id="GO:0008934">
    <property type="term" value="F:inositol monophosphate 1-phosphatase activity"/>
    <property type="evidence" value="ECO:0007669"/>
    <property type="project" value="TreeGrafter"/>
</dbReference>
<comment type="catalytic activity">
    <reaction evidence="1">
        <text>a myo-inositol phosphate + H2O = myo-inositol + phosphate</text>
        <dbReference type="Rhea" id="RHEA:24056"/>
        <dbReference type="ChEBI" id="CHEBI:15377"/>
        <dbReference type="ChEBI" id="CHEBI:17268"/>
        <dbReference type="ChEBI" id="CHEBI:43474"/>
        <dbReference type="ChEBI" id="CHEBI:84139"/>
        <dbReference type="EC" id="3.1.3.25"/>
    </reaction>
</comment>
<comment type="caution">
    <text evidence="8">The sequence shown here is derived from an EMBL/GenBank/DDBJ whole genome shotgun (WGS) entry which is preliminary data.</text>
</comment>
<feature type="binding site" evidence="7">
    <location>
        <position position="88"/>
    </location>
    <ligand>
        <name>Mg(2+)</name>
        <dbReference type="ChEBI" id="CHEBI:18420"/>
        <label>1</label>
        <note>catalytic</note>
    </ligand>
</feature>
<keyword evidence="9" id="KW-1185">Reference proteome</keyword>
<dbReference type="OrthoDB" id="9772456at2"/>
<dbReference type="PANTHER" id="PTHR20854">
    <property type="entry name" value="INOSITOL MONOPHOSPHATASE"/>
    <property type="match status" value="1"/>
</dbReference>
<evidence type="ECO:0000256" key="6">
    <source>
        <dbReference type="ARBA" id="ARBA00022842"/>
    </source>
</evidence>
<evidence type="ECO:0000256" key="4">
    <source>
        <dbReference type="ARBA" id="ARBA00022723"/>
    </source>
</evidence>
<dbReference type="Gene3D" id="3.30.540.10">
    <property type="entry name" value="Fructose-1,6-Bisphosphatase, subunit A, domain 1"/>
    <property type="match status" value="1"/>
</dbReference>
<evidence type="ECO:0000256" key="2">
    <source>
        <dbReference type="ARBA" id="ARBA00001946"/>
    </source>
</evidence>
<dbReference type="Proteomes" id="UP000288669">
    <property type="component" value="Unassembled WGS sequence"/>
</dbReference>
<feature type="binding site" evidence="7">
    <location>
        <position position="86"/>
    </location>
    <ligand>
        <name>Mg(2+)</name>
        <dbReference type="ChEBI" id="CHEBI:18420"/>
        <label>1</label>
        <note>catalytic</note>
    </ligand>
</feature>
<feature type="binding site" evidence="7">
    <location>
        <position position="68"/>
    </location>
    <ligand>
        <name>Mg(2+)</name>
        <dbReference type="ChEBI" id="CHEBI:18420"/>
        <label>1</label>
        <note>catalytic</note>
    </ligand>
</feature>
<comment type="cofactor">
    <cofactor evidence="2 7">
        <name>Mg(2+)</name>
        <dbReference type="ChEBI" id="CHEBI:18420"/>
    </cofactor>
</comment>
<dbReference type="InterPro" id="IPR000760">
    <property type="entry name" value="Inositol_monophosphatase-like"/>
</dbReference>
<feature type="binding site" evidence="7">
    <location>
        <position position="89"/>
    </location>
    <ligand>
        <name>Mg(2+)</name>
        <dbReference type="ChEBI" id="CHEBI:18420"/>
        <label>1</label>
        <note>catalytic</note>
    </ligand>
</feature>
<dbReference type="PRINTS" id="PR00377">
    <property type="entry name" value="IMPHPHTASES"/>
</dbReference>
<dbReference type="RefSeq" id="WP_126827063.1">
    <property type="nucleotide sequence ID" value="NZ_JBHLWU010000004.1"/>
</dbReference>
<keyword evidence="5" id="KW-0378">Hydrolase</keyword>
<dbReference type="SUPFAM" id="SSF56655">
    <property type="entry name" value="Carbohydrate phosphatase"/>
    <property type="match status" value="1"/>
</dbReference>
<accession>A0A430AEV0</accession>
<dbReference type="EC" id="3.1.3.25" evidence="3"/>
<dbReference type="Pfam" id="PF00459">
    <property type="entry name" value="Inositol_P"/>
    <property type="match status" value="1"/>
</dbReference>
<dbReference type="PROSITE" id="PS00629">
    <property type="entry name" value="IMP_1"/>
    <property type="match status" value="1"/>
</dbReference>
<dbReference type="PANTHER" id="PTHR20854:SF4">
    <property type="entry name" value="INOSITOL-1-MONOPHOSPHATASE-RELATED"/>
    <property type="match status" value="1"/>
</dbReference>
<dbReference type="InterPro" id="IPR020550">
    <property type="entry name" value="Inositol_monophosphatase_CS"/>
</dbReference>
<dbReference type="PROSITE" id="PS00630">
    <property type="entry name" value="IMP_2"/>
    <property type="match status" value="1"/>
</dbReference>
<sequence length="259" mass="28689">MKVEEISSLVKSWLIEAGTRVQNSIHHPLVIETKTSRTDLVTNVDRKVEQFLVEKIKAYFPSDQVIGEEGFGDNVMSAKGNIWVIDPIDGTLNFVKQQENFCIMLAYYQDGVGKLGFIYDVMKNSLYWGGAEIGVFCNDQALPKIKNQSLEDGLVGMNSYMFQTNQQNGQEIIRQSSGVRMLGCAGIEFIQILLGKQVAYLSSIAPWDYAAGSVLVCTLGGIVSNLDGTPLNILNTKRVPVVCATKRAHEQIIEYANKV</sequence>
<protein>
    <recommendedName>
        <fullName evidence="3">inositol-phosphate phosphatase</fullName>
        <ecNumber evidence="3">3.1.3.25</ecNumber>
    </recommendedName>
</protein>
<evidence type="ECO:0000256" key="7">
    <source>
        <dbReference type="PIRSR" id="PIRSR600760-2"/>
    </source>
</evidence>
<evidence type="ECO:0000256" key="5">
    <source>
        <dbReference type="ARBA" id="ARBA00022801"/>
    </source>
</evidence>
<dbReference type="Gene3D" id="3.40.190.80">
    <property type="match status" value="1"/>
</dbReference>
<evidence type="ECO:0000256" key="1">
    <source>
        <dbReference type="ARBA" id="ARBA00001033"/>
    </source>
</evidence>
<dbReference type="EMBL" id="NGJZ01000005">
    <property type="protein sequence ID" value="RSU05958.1"/>
    <property type="molecule type" value="Genomic_DNA"/>
</dbReference>
<dbReference type="CDD" id="cd01637">
    <property type="entry name" value="IMPase_like"/>
    <property type="match status" value="1"/>
</dbReference>
<organism evidence="8 9">
    <name type="scientific">Vagococcus entomophilus</name>
    <dbReference type="NCBI Taxonomy" id="1160095"/>
    <lineage>
        <taxon>Bacteria</taxon>
        <taxon>Bacillati</taxon>
        <taxon>Bacillota</taxon>
        <taxon>Bacilli</taxon>
        <taxon>Lactobacillales</taxon>
        <taxon>Enterococcaceae</taxon>
        <taxon>Vagococcus</taxon>
    </lineage>
</organism>
<name>A0A430AEV0_9ENTE</name>
<evidence type="ECO:0000313" key="8">
    <source>
        <dbReference type="EMBL" id="RSU05958.1"/>
    </source>
</evidence>
<evidence type="ECO:0000313" key="9">
    <source>
        <dbReference type="Proteomes" id="UP000288669"/>
    </source>
</evidence>